<organism evidence="2 3">
    <name type="scientific">Vibrio caribbeanicus ATCC BAA-2122</name>
    <dbReference type="NCBI Taxonomy" id="796620"/>
    <lineage>
        <taxon>Bacteria</taxon>
        <taxon>Pseudomonadati</taxon>
        <taxon>Pseudomonadota</taxon>
        <taxon>Gammaproteobacteria</taxon>
        <taxon>Vibrionales</taxon>
        <taxon>Vibrionaceae</taxon>
        <taxon>Vibrio</taxon>
    </lineage>
</organism>
<dbReference type="SMART" id="SM00849">
    <property type="entry name" value="Lactamase_B"/>
    <property type="match status" value="1"/>
</dbReference>
<dbReference type="PANTHER" id="PTHR42951:SF17">
    <property type="entry name" value="METALLO-BETA-LACTAMASE DOMAIN-CONTAINING PROTEIN"/>
    <property type="match status" value="1"/>
</dbReference>
<dbReference type="Gene3D" id="3.60.15.10">
    <property type="entry name" value="Ribonuclease Z/Hydroxyacylglutathione hydrolase-like"/>
    <property type="match status" value="1"/>
</dbReference>
<dbReference type="OrthoDB" id="9802991at2"/>
<proteinExistence type="predicted"/>
<keyword evidence="3" id="KW-1185">Reference proteome</keyword>
<reference evidence="2 3" key="1">
    <citation type="journal article" date="2012" name="Int. J. Syst. Evol. Microbiol.">
        <title>Vibrio caribbeanicus sp. nov., isolated from the marine sponge Scleritoderma cyanea.</title>
        <authorList>
            <person name="Hoffmann M."/>
            <person name="Monday S.R."/>
            <person name="Allard M.W."/>
            <person name="Strain E.A."/>
            <person name="Whittaker P."/>
            <person name="Naum M."/>
            <person name="McCarthy P.J."/>
            <person name="Lopez J.V."/>
            <person name="Fischer M."/>
            <person name="Brown E.W."/>
        </authorList>
    </citation>
    <scope>NUCLEOTIDE SEQUENCE [LARGE SCALE GENOMIC DNA]</scope>
    <source>
        <strain evidence="2 3">ATCC BAA-2122</strain>
    </source>
</reference>
<evidence type="ECO:0000313" key="2">
    <source>
        <dbReference type="EMBL" id="EFP98219.1"/>
    </source>
</evidence>
<sequence>MKIHELDGYIQTIYLVEVDEGLLLLDGASRADVELIQKYITEQLSRPIQDLKVVVVSHMHPDHAGAANPLRKLSGCLIVGAERRHHWYRGFSGAVMHITDIFLARWVAKRQRKKRRNLWYSRKLKFDVELLDKQMLPIFDDWQVIETPGHTDRDLCVYHRGIGVVYVGDLLVKIKKGLIPPFPIFHPNQYRASLDKINQLKPKTLLLAHGGEVKFQELGLSALREKLPTKPRTHWRLLKFKIRQVSIKLFDFS</sequence>
<dbReference type="InterPro" id="IPR001279">
    <property type="entry name" value="Metallo-B-lactamas"/>
</dbReference>
<dbReference type="RefSeq" id="WP_009599741.1">
    <property type="nucleotide sequence ID" value="NZ_AEIU01000022.1"/>
</dbReference>
<dbReference type="Pfam" id="PF00753">
    <property type="entry name" value="Lactamase_B"/>
    <property type="match status" value="1"/>
</dbReference>
<dbReference type="Proteomes" id="UP000002943">
    <property type="component" value="Unassembled WGS sequence"/>
</dbReference>
<evidence type="ECO:0000259" key="1">
    <source>
        <dbReference type="SMART" id="SM00849"/>
    </source>
</evidence>
<feature type="domain" description="Metallo-beta-lactamase" evidence="1">
    <location>
        <begin position="10"/>
        <end position="209"/>
    </location>
</feature>
<dbReference type="InterPro" id="IPR050855">
    <property type="entry name" value="NDM-1-like"/>
</dbReference>
<dbReference type="PANTHER" id="PTHR42951">
    <property type="entry name" value="METALLO-BETA-LACTAMASE DOMAIN-CONTAINING"/>
    <property type="match status" value="1"/>
</dbReference>
<dbReference type="STRING" id="796620.VIBC2010_10532"/>
<dbReference type="SUPFAM" id="SSF56281">
    <property type="entry name" value="Metallo-hydrolase/oxidoreductase"/>
    <property type="match status" value="1"/>
</dbReference>
<gene>
    <name evidence="2" type="ORF">VIBC2010_10532</name>
</gene>
<dbReference type="AlphaFoldDB" id="E3BFP1"/>
<comment type="caution">
    <text evidence="2">The sequence shown here is derived from an EMBL/GenBank/DDBJ whole genome shotgun (WGS) entry which is preliminary data.</text>
</comment>
<accession>E3BFP1</accession>
<dbReference type="EMBL" id="AEIU01000022">
    <property type="protein sequence ID" value="EFP98219.1"/>
    <property type="molecule type" value="Genomic_DNA"/>
</dbReference>
<dbReference type="InterPro" id="IPR036866">
    <property type="entry name" value="RibonucZ/Hydroxyglut_hydro"/>
</dbReference>
<protein>
    <recommendedName>
        <fullName evidence="1">Metallo-beta-lactamase domain-containing protein</fullName>
    </recommendedName>
</protein>
<dbReference type="eggNOG" id="COG0491">
    <property type="taxonomic scope" value="Bacteria"/>
</dbReference>
<evidence type="ECO:0000313" key="3">
    <source>
        <dbReference type="Proteomes" id="UP000002943"/>
    </source>
</evidence>
<name>E3BFP1_9VIBR</name>